<comment type="caution">
    <text evidence="2">The sequence shown here is derived from an EMBL/GenBank/DDBJ whole genome shotgun (WGS) entry which is preliminary data.</text>
</comment>
<dbReference type="SUPFAM" id="SSF56003">
    <property type="entry name" value="Molybdenum cofactor-binding domain"/>
    <property type="match status" value="1"/>
</dbReference>
<dbReference type="PANTHER" id="PTHR11908:SF157">
    <property type="entry name" value="XANTHINE DEHYDROGENASE SUBUNIT D-RELATED"/>
    <property type="match status" value="1"/>
</dbReference>
<dbReference type="SUPFAM" id="SSF54665">
    <property type="entry name" value="CO dehydrogenase molybdoprotein N-domain-like"/>
    <property type="match status" value="1"/>
</dbReference>
<evidence type="ECO:0000313" key="2">
    <source>
        <dbReference type="EMBL" id="MBC8178919.1"/>
    </source>
</evidence>
<dbReference type="Gene3D" id="3.30.365.10">
    <property type="entry name" value="Aldehyde oxidase/xanthine dehydrogenase, molybdopterin binding domain"/>
    <property type="match status" value="4"/>
</dbReference>
<name>A0A8J6N3H7_9DELT</name>
<dbReference type="Pfam" id="PF02738">
    <property type="entry name" value="MoCoBD_1"/>
    <property type="match status" value="1"/>
</dbReference>
<feature type="domain" description="Aldehyde oxidase/xanthine dehydrogenase a/b hammerhead" evidence="1">
    <location>
        <begin position="21"/>
        <end position="131"/>
    </location>
</feature>
<dbReference type="GO" id="GO:0005506">
    <property type="term" value="F:iron ion binding"/>
    <property type="evidence" value="ECO:0007669"/>
    <property type="project" value="InterPro"/>
</dbReference>
<dbReference type="SMART" id="SM01008">
    <property type="entry name" value="Ald_Xan_dh_C"/>
    <property type="match status" value="1"/>
</dbReference>
<evidence type="ECO:0000259" key="1">
    <source>
        <dbReference type="SMART" id="SM01008"/>
    </source>
</evidence>
<dbReference type="GO" id="GO:0016491">
    <property type="term" value="F:oxidoreductase activity"/>
    <property type="evidence" value="ECO:0007669"/>
    <property type="project" value="InterPro"/>
</dbReference>
<gene>
    <name evidence="2" type="ORF">H8E19_16060</name>
</gene>
<accession>A0A8J6N3H7</accession>
<feature type="non-terminal residue" evidence="2">
    <location>
        <position position="735"/>
    </location>
</feature>
<sequence length="735" mass="80724">MNELDYVGKRVLRKDGPDKVTGRAMYTVDMELRGMLTGGILRSPHPHARILNIDTSRALKLPGVKSVITAQDTSGVMHGFVETPRYPPDQHPLATEKVRFVGEEVAAVAATDPYVVEEAIDLIDVDYEQLPAVFDAEDAMKPDAPEIHPTHPKVKGPFHNIGGKTASSWGDIEAGFANSDYVRQDRFESHLRTHGYLEPQATVASFEPDGKLNVWTSSQGPFIKRAKLARTLGLPFSTVRVQKAYVGGAFGGKIDLFSHEFCAALLSMKTGRPVKITASREAIFSAYRHGQPLIVEVKTGVKKDGTLLAQEFKIINNAGAYRGSGVVVIFLAWGFAMLPYRVANLEYEGYSVFTNNPIRTAQRGHGAPQLRFAVESQLDMIAEELGIDPIEIRMKNARRSGEQLPNGDNVHNCGLRDCIQLIDEHTSLREKYGQTRSTRSSDRMRRGIGIGVSSYFGGSLIYPNSSSVVVKMNDDGSVTLLTGAMDIGQGAETILCQIVAEELKVPVDEIQVTAADTETTPVDIGSWISGNAYVSGNATRMAAGDVRNKLIDLASEALEANAEDLILKDKRIFVAGSPSRGLTYQKLVSASIQERNGDPIIGEGHWRTMRDEPFHPSLASTKGRWSENYAFDAQVAEVEVDTETGEVRLLRAVTAHDCGFPINPLLVEGQIDGQISMALGHAFLEEIMMEEGRTLNPNWLDYRMPTIHDTALSEHIDVITEKYEVGQPYRTKEVG</sequence>
<dbReference type="Gene3D" id="3.90.1170.50">
    <property type="entry name" value="Aldehyde oxidase/xanthine dehydrogenase, a/b hammerhead"/>
    <property type="match status" value="1"/>
</dbReference>
<dbReference type="InterPro" id="IPR046867">
    <property type="entry name" value="AldOxase/xan_DH_MoCoBD2"/>
</dbReference>
<reference evidence="2 3" key="1">
    <citation type="submission" date="2020-08" db="EMBL/GenBank/DDBJ databases">
        <title>Bridging the membrane lipid divide: bacteria of the FCB group superphylum have the potential to synthesize archaeal ether lipids.</title>
        <authorList>
            <person name="Villanueva L."/>
            <person name="Von Meijenfeldt F.A.B."/>
            <person name="Westbye A.B."/>
            <person name="Yadav S."/>
            <person name="Hopmans E.C."/>
            <person name="Dutilh B.E."/>
            <person name="Sinninghe Damste J.S."/>
        </authorList>
    </citation>
    <scope>NUCLEOTIDE SEQUENCE [LARGE SCALE GENOMIC DNA]</scope>
    <source>
        <strain evidence="2">NIOZ-UU27</strain>
    </source>
</reference>
<protein>
    <submittedName>
        <fullName evidence="2">Molybdopterin-dependent oxidoreductase</fullName>
    </submittedName>
</protein>
<dbReference type="InterPro" id="IPR000674">
    <property type="entry name" value="Ald_Oxase/Xan_DH_a/b"/>
</dbReference>
<dbReference type="InterPro" id="IPR036856">
    <property type="entry name" value="Ald_Oxase/Xan_DH_a/b_sf"/>
</dbReference>
<dbReference type="Pfam" id="PF01315">
    <property type="entry name" value="Ald_Xan_dh_C"/>
    <property type="match status" value="1"/>
</dbReference>
<organism evidence="2 3">
    <name type="scientific">Candidatus Desulfacyla euxinica</name>
    <dbReference type="NCBI Taxonomy" id="2841693"/>
    <lineage>
        <taxon>Bacteria</taxon>
        <taxon>Deltaproteobacteria</taxon>
        <taxon>Candidatus Desulfacyla</taxon>
    </lineage>
</organism>
<dbReference type="Pfam" id="PF20256">
    <property type="entry name" value="MoCoBD_2"/>
    <property type="match status" value="1"/>
</dbReference>
<dbReference type="EMBL" id="JACNJD010000329">
    <property type="protein sequence ID" value="MBC8178919.1"/>
    <property type="molecule type" value="Genomic_DNA"/>
</dbReference>
<dbReference type="PANTHER" id="PTHR11908">
    <property type="entry name" value="XANTHINE DEHYDROGENASE"/>
    <property type="match status" value="1"/>
</dbReference>
<evidence type="ECO:0000313" key="3">
    <source>
        <dbReference type="Proteomes" id="UP000650524"/>
    </source>
</evidence>
<proteinExistence type="predicted"/>
<dbReference type="InterPro" id="IPR008274">
    <property type="entry name" value="AldOxase/xan_DH_MoCoBD1"/>
</dbReference>
<dbReference type="AlphaFoldDB" id="A0A8J6N3H7"/>
<dbReference type="InterPro" id="IPR016208">
    <property type="entry name" value="Ald_Oxase/xanthine_DH-like"/>
</dbReference>
<dbReference type="Proteomes" id="UP000650524">
    <property type="component" value="Unassembled WGS sequence"/>
</dbReference>
<dbReference type="InterPro" id="IPR037165">
    <property type="entry name" value="AldOxase/xan_DH_Mopterin-bd_sf"/>
</dbReference>